<keyword evidence="3" id="KW-0862">Zinc</keyword>
<evidence type="ECO:0000256" key="1">
    <source>
        <dbReference type="ARBA" id="ARBA00022723"/>
    </source>
</evidence>
<protein>
    <recommendedName>
        <fullName evidence="4">CHY-type domain-containing protein</fullName>
    </recommendedName>
</protein>
<dbReference type="PROSITE" id="PS51266">
    <property type="entry name" value="ZF_CHY"/>
    <property type="match status" value="1"/>
</dbReference>
<keyword evidence="1" id="KW-0479">Metal-binding</keyword>
<organism evidence="5 6">
    <name type="scientific">Salipaludibacillus agaradhaerens</name>
    <name type="common">Bacillus agaradhaerens</name>
    <dbReference type="NCBI Taxonomy" id="76935"/>
    <lineage>
        <taxon>Bacteria</taxon>
        <taxon>Bacillati</taxon>
        <taxon>Bacillota</taxon>
        <taxon>Bacilli</taxon>
        <taxon>Bacillales</taxon>
        <taxon>Bacillaceae</taxon>
    </lineage>
</organism>
<dbReference type="GO" id="GO:0045041">
    <property type="term" value="P:protein import into mitochondrial intermembrane space"/>
    <property type="evidence" value="ECO:0007669"/>
    <property type="project" value="TreeGrafter"/>
</dbReference>
<reference evidence="5" key="1">
    <citation type="submission" date="2020-06" db="EMBL/GenBank/DDBJ databases">
        <title>Insight into the genomes of haloalkaliphilic bacilli from Kenyan soda lakes.</title>
        <authorList>
            <person name="Mwirichia R."/>
            <person name="Villamizar G.C."/>
            <person name="Poehlein A."/>
            <person name="Mugweru J."/>
            <person name="Kipnyargis A."/>
            <person name="Kiplimo D."/>
            <person name="Orwa P."/>
            <person name="Daniel R."/>
        </authorList>
    </citation>
    <scope>NUCLEOTIDE SEQUENCE</scope>
    <source>
        <strain evidence="5">B1096_S55</strain>
    </source>
</reference>
<dbReference type="RefSeq" id="WP_257823079.1">
    <property type="nucleotide sequence ID" value="NZ_JABXYM010000002.1"/>
</dbReference>
<evidence type="ECO:0000313" key="5">
    <source>
        <dbReference type="EMBL" id="MCR6098689.1"/>
    </source>
</evidence>
<keyword evidence="2" id="KW-0863">Zinc-finger</keyword>
<gene>
    <name evidence="5" type="ORF">HXA33_19455</name>
</gene>
<dbReference type="PANTHER" id="PTHR28082">
    <property type="entry name" value="ZINC FINGER PROTEIN"/>
    <property type="match status" value="1"/>
</dbReference>
<accession>A0A9Q4G1B7</accession>
<evidence type="ECO:0000259" key="4">
    <source>
        <dbReference type="PROSITE" id="PS51266"/>
    </source>
</evidence>
<name>A0A9Q4G1B7_SALAG</name>
<dbReference type="GO" id="GO:0008270">
    <property type="term" value="F:zinc ion binding"/>
    <property type="evidence" value="ECO:0007669"/>
    <property type="project" value="UniProtKB-KW"/>
</dbReference>
<dbReference type="InterPro" id="IPR052604">
    <property type="entry name" value="Mito_Tim_assembly_helper"/>
</dbReference>
<proteinExistence type="predicted"/>
<keyword evidence="6" id="KW-1185">Reference proteome</keyword>
<dbReference type="AlphaFoldDB" id="A0A9Q4G1B7"/>
<dbReference type="PIRSF" id="PIRSF017292">
    <property type="entry name" value="UCP017292_Znf_CHY"/>
    <property type="match status" value="1"/>
</dbReference>
<dbReference type="EMBL" id="JABXYM010000002">
    <property type="protein sequence ID" value="MCR6098689.1"/>
    <property type="molecule type" value="Genomic_DNA"/>
</dbReference>
<evidence type="ECO:0000313" key="6">
    <source>
        <dbReference type="Proteomes" id="UP001057753"/>
    </source>
</evidence>
<evidence type="ECO:0000256" key="2">
    <source>
        <dbReference type="ARBA" id="ARBA00022771"/>
    </source>
</evidence>
<sequence length="112" mass="13343">MTHSQRVKGKMIDHETRCIHYHTEVDRVAIKFKCCMTYYPCIECHRETADHPVARWEQKELKEVAILCGSCWKELTIEQYVYGKDHCPFCKAGFNSRCSRHYHHYFAMTPLT</sequence>
<evidence type="ECO:0000256" key="3">
    <source>
        <dbReference type="ARBA" id="ARBA00022833"/>
    </source>
</evidence>
<feature type="domain" description="CHY-type" evidence="4">
    <location>
        <begin position="11"/>
        <end position="92"/>
    </location>
</feature>
<dbReference type="InterPro" id="IPR037274">
    <property type="entry name" value="Znf_CHY_sf"/>
</dbReference>
<dbReference type="Pfam" id="PF05495">
    <property type="entry name" value="zf-CHY"/>
    <property type="match status" value="1"/>
</dbReference>
<comment type="caution">
    <text evidence="5">The sequence shown here is derived from an EMBL/GenBank/DDBJ whole genome shotgun (WGS) entry which is preliminary data.</text>
</comment>
<dbReference type="InterPro" id="IPR016694">
    <property type="entry name" value="UCP017292"/>
</dbReference>
<dbReference type="SUPFAM" id="SSF161219">
    <property type="entry name" value="CHY zinc finger-like"/>
    <property type="match status" value="1"/>
</dbReference>
<dbReference type="Proteomes" id="UP001057753">
    <property type="component" value="Unassembled WGS sequence"/>
</dbReference>
<dbReference type="PANTHER" id="PTHR28082:SF1">
    <property type="entry name" value="HELPER OF TIM PROTEIN 13"/>
    <property type="match status" value="1"/>
</dbReference>
<dbReference type="InterPro" id="IPR008913">
    <property type="entry name" value="Znf_CHY"/>
</dbReference>